<evidence type="ECO:0000313" key="2">
    <source>
        <dbReference type="Proteomes" id="UP000673383"/>
    </source>
</evidence>
<dbReference type="Proteomes" id="UP000673383">
    <property type="component" value="Unassembled WGS sequence"/>
</dbReference>
<dbReference type="AlphaFoldDB" id="A0A8I1YBQ7"/>
<dbReference type="EMBL" id="JAFICZ010000001">
    <property type="protein sequence ID" value="MBP1297040.1"/>
    <property type="molecule type" value="Genomic_DNA"/>
</dbReference>
<dbReference type="RefSeq" id="WP_194483188.1">
    <property type="nucleotide sequence ID" value="NZ_JAFICZ010000001.1"/>
</dbReference>
<accession>A0A8I1YBQ7</accession>
<sequence>MQKTELVYGLPWLQTKPERAIFDELQFACVYAAGPLGGRPLRLGASTNLKKRIECLQPGSWEPLKVHHAIWTTNEAFAVRIFNDAAAMFDKANRRLVGDWFDVTPDFAVQAFRIAAEKANISFISHDAMLDRVRAIREKRLNSGIVVRKR</sequence>
<evidence type="ECO:0000313" key="1">
    <source>
        <dbReference type="EMBL" id="MBP1297040.1"/>
    </source>
</evidence>
<proteinExistence type="predicted"/>
<reference evidence="1" key="1">
    <citation type="submission" date="2021-02" db="EMBL/GenBank/DDBJ databases">
        <title>Genomic Encyclopedia of Type Strains, Phase IV (KMG-V): Genome sequencing to study the core and pangenomes of soil and plant-associated prokaryotes.</title>
        <authorList>
            <person name="Whitman W."/>
        </authorList>
    </citation>
    <scope>NUCLEOTIDE SEQUENCE</scope>
    <source>
        <strain evidence="1">USDA 406</strain>
    </source>
</reference>
<name>A0A8I1YBQ7_BRAEL</name>
<comment type="caution">
    <text evidence="1">The sequence shown here is derived from an EMBL/GenBank/DDBJ whole genome shotgun (WGS) entry which is preliminary data.</text>
</comment>
<organism evidence="1 2">
    <name type="scientific">Bradyrhizobium elkanii</name>
    <dbReference type="NCBI Taxonomy" id="29448"/>
    <lineage>
        <taxon>Bacteria</taxon>
        <taxon>Pseudomonadati</taxon>
        <taxon>Pseudomonadota</taxon>
        <taxon>Alphaproteobacteria</taxon>
        <taxon>Hyphomicrobiales</taxon>
        <taxon>Nitrobacteraceae</taxon>
        <taxon>Bradyrhizobium</taxon>
    </lineage>
</organism>
<gene>
    <name evidence="1" type="ORF">JOH49_006793</name>
</gene>
<protein>
    <submittedName>
        <fullName evidence="1">Uncharacterized protein</fullName>
    </submittedName>
</protein>